<name>A0A1T2CRM8_SOVGS</name>
<organism evidence="3 4">
    <name type="scientific">Solemya velum gill symbiont</name>
    <dbReference type="NCBI Taxonomy" id="2340"/>
    <lineage>
        <taxon>Bacteria</taxon>
        <taxon>Pseudomonadati</taxon>
        <taxon>Pseudomonadota</taxon>
        <taxon>Gammaproteobacteria</taxon>
        <taxon>sulfur-oxidizing symbionts</taxon>
    </lineage>
</organism>
<feature type="coiled-coil region" evidence="1">
    <location>
        <begin position="282"/>
        <end position="348"/>
    </location>
</feature>
<evidence type="ECO:0000313" key="4">
    <source>
        <dbReference type="Proteomes" id="UP000190962"/>
    </source>
</evidence>
<comment type="caution">
    <text evidence="3">The sequence shown here is derived from an EMBL/GenBank/DDBJ whole genome shotgun (WGS) entry which is preliminary data.</text>
</comment>
<proteinExistence type="predicted"/>
<evidence type="ECO:0000256" key="2">
    <source>
        <dbReference type="SAM" id="SignalP"/>
    </source>
</evidence>
<keyword evidence="1" id="KW-0175">Coiled coil</keyword>
<feature type="signal peptide" evidence="2">
    <location>
        <begin position="1"/>
        <end position="18"/>
    </location>
</feature>
<dbReference type="RefSeq" id="WP_078453170.1">
    <property type="nucleotide sequence ID" value="NZ_MPNX01000013.1"/>
</dbReference>
<reference evidence="3 4" key="1">
    <citation type="submission" date="2016-11" db="EMBL/GenBank/DDBJ databases">
        <title>Mixed transmission modes and dynamic genome evolution in an obligate animal-bacterial symbiosis.</title>
        <authorList>
            <person name="Russell S.L."/>
            <person name="Corbett-Detig R.B."/>
            <person name="Cavanaugh C.M."/>
        </authorList>
    </citation>
    <scope>NUCLEOTIDE SEQUENCE [LARGE SCALE GENOMIC DNA]</scope>
    <source>
        <strain evidence="3">MA-KB16</strain>
    </source>
</reference>
<evidence type="ECO:0000313" key="3">
    <source>
        <dbReference type="EMBL" id="OOY34619.1"/>
    </source>
</evidence>
<dbReference type="AlphaFoldDB" id="A0A1T2CRM8"/>
<sequence length="938" mass="104805">MRIILFCMLMLSSEAALSGPDTVTGVWLVEGSTQAYGPFRFFTRFETSDAGNVTATKLNASPYVPQNQVHLRGLIQGDILQADVQVAFPGFDSPEWKRHHFALQRSDEGAITRLTLSDGTEHIKPDGSTFNDQWNYTPWPGSQLYLSLPKINDRAYQLAKNDASSEIADTERSLARYREEQAANIDEASVLKHAFDAQQLEVDRLATAYDAAWQRYANRRYPPQAQPQDEIPDDFHPRLRGSYETLRRNLADIERLEGMVLDHQNGVNRLNNDAIASIFSNIDDLKSQNEIIREAIRLVSEELGITTRMESETPQQRRASLQRLEADADEASDRLLDAQKALARISRDHELISGRVEHQVGEIARLETGKIQLSMRQKLLDRERKLARIEAAADRRLVYEAIPSALRADILGLKEQLDTVRDLLGRTTELRRDFKSDYMEVFNELTGKNEYLRWLQWRNALKMAAAEAGSKIGELALSFATGGPAGLAVEIITTPILQFLLHEDGVVFSNYDETNLRQAFHQAHEDQENGLPDPQSVCDLTNTRLSEAVTTLFDPASVPAEYGNVNQRLSDIPNHAVSTLLNTTRAAAEHAGTRMRYRGSVEAGRQRLYDLVGARIEAAHLTYRELDTAARENLARRISSADRLLMHESTSIGERRAALRGRQEMLGRLANDSGPGASRVVTSVQQEAAGLLDAVEAAEATMRSSTDETAVAAARTAREESLSRLRAILPNSVAAVDSVAEINWSSAVSHYDELVRRVAAEEVRLRGLRVKLSDARNLRKAVGGSAASIAFSLATGLARSWYQNELQEAEREIWSDIFLLQMQQALRYRAWMQASCAYWAVTDIYNDLSRQLYRLWAAYDPESGFHLARNNAFRDYESLRVSMVYEPPVEMVLETRVGGHPCRQQGSTTACRIPAGALQDASGPYLELDIGLIPPGGN</sequence>
<dbReference type="Proteomes" id="UP000190962">
    <property type="component" value="Unassembled WGS sequence"/>
</dbReference>
<feature type="chain" id="PRO_5012188136" evidence="2">
    <location>
        <begin position="19"/>
        <end position="938"/>
    </location>
</feature>
<keyword evidence="2" id="KW-0732">Signal</keyword>
<evidence type="ECO:0000256" key="1">
    <source>
        <dbReference type="SAM" id="Coils"/>
    </source>
</evidence>
<dbReference type="EMBL" id="MPNX01000013">
    <property type="protein sequence ID" value="OOY34619.1"/>
    <property type="molecule type" value="Genomic_DNA"/>
</dbReference>
<gene>
    <name evidence="3" type="ORF">BOV88_09200</name>
</gene>
<accession>A0A1T2CRM8</accession>
<protein>
    <submittedName>
        <fullName evidence="3">Uncharacterized protein</fullName>
    </submittedName>
</protein>